<protein>
    <submittedName>
        <fullName evidence="1">Uncharacterized protein</fullName>
    </submittedName>
</protein>
<sequence length="1096" mass="113765">MSGLKALLQLDTSALDAKLSIAADAPGASLSLSITDPLDLLGDAGPLIREIGEIANGGGDLPATLRAAFAELEQLQPFVDLGVLQEVIDTLQTIKLRLAPLKDLMDLDPEAMVRQALNGAPGNPAAILDTLTSEFTKAIGGEIPEAIAAPVAALNDLAGAGPSRPVEVAAFFSRFLLGLDLTVLSGPFEVLAAVEARVAGGTGADALEAQIVDLTRRIDLASEALVGSAPDLPAIVASLATASREIRTLTIDILPQATARLTADIEAIDIAELAGKLDATLAPLMARVPVPPRGLADYFLPPMQMLRDGIDRLDTELIDLTLEEIDTELHAMFAESGITAIRDDARNLLTGVREFLARLPLPELRDQLTQALLGIERKAGEIGSFSPVGSIAARLQAVANAIDTIDTAAVAGRVSALAGEISAFAAGFPTAVADVKTELETLIDAATDIVDGLPALIDALKAEIGKLDGAIGTIDLSAAGTASAGEIRALRDKVNEALASADLPEALRTPLGLLAGQVRKLDLTASLGEPRRKAVASLDISGALAPIQGAIEEARAALDKLSPTVAIKRLDQPFAGLLARLQTISPQTLTNQLSSHFSGAIAELDRLEPTVLIQPLQQEFDAILARTRRAVDPAPLLAPLATVYAELKSLLDVIDPTLLLGRVVGQASQLPGRMADEVATSVAGRVGAAANLPVGDSEPIRFGDVVRPFAALVNEARSVVRGAAEDVLEDGLTLINRPLALLSRAGETAGAHLTAIAGAIERRRRLVDPSSGDGPLAELRAALERLTRTEASLAAQNRSSAALGATVGSLQLEIFVTVSAPDLRGLSGATDQLINGLGSDDIGRGFEAIGRVLSDFAPAAVTLPDTTATTLQRIDALFDALDPTPIADEMDAAGIALQTKLASFGKQLAAGLLRIWNGIFTELLPALPQGLLQVLDEVLGEIRNQLAALDPARLADELGRVLDAVFASLQAYSPAAFAGTLTPSFDALKAKLATLNPAALLGDLTPLNNVLDSLEGLRPSAILQPLADKTTKIDEALKSLLEFDPALLIEAAIEKLTAEIELVLETIEGELDELLGDLERGAGGSGSVSVSASISV</sequence>
<reference evidence="1 2" key="1">
    <citation type="journal article" date="2015" name="Genome Announc.">
        <title>Genome Assemblies of Three Soil-Associated Devosia species: D. insulae, D. limi, and D. soli.</title>
        <authorList>
            <person name="Hassan Y.I."/>
            <person name="Lepp D."/>
            <person name="Zhou T."/>
        </authorList>
    </citation>
    <scope>NUCLEOTIDE SEQUENCE [LARGE SCALE GENOMIC DNA]</scope>
    <source>
        <strain evidence="1 2">DS-56</strain>
    </source>
</reference>
<name>A0A1E5XW89_9HYPH</name>
<proteinExistence type="predicted"/>
<accession>A0A1E5XW89</accession>
<dbReference type="Proteomes" id="UP000095463">
    <property type="component" value="Unassembled WGS sequence"/>
</dbReference>
<keyword evidence="2" id="KW-1185">Reference proteome</keyword>
<evidence type="ECO:0000313" key="1">
    <source>
        <dbReference type="EMBL" id="OEO32842.1"/>
    </source>
</evidence>
<comment type="caution">
    <text evidence="1">The sequence shown here is derived from an EMBL/GenBank/DDBJ whole genome shotgun (WGS) entry which is preliminary data.</text>
</comment>
<gene>
    <name evidence="1" type="ORF">VW23_009440</name>
</gene>
<dbReference type="OrthoDB" id="4813262at2"/>
<dbReference type="EMBL" id="LAJE02000051">
    <property type="protein sequence ID" value="OEO32842.1"/>
    <property type="molecule type" value="Genomic_DNA"/>
</dbReference>
<evidence type="ECO:0000313" key="2">
    <source>
        <dbReference type="Proteomes" id="UP000095463"/>
    </source>
</evidence>
<dbReference type="RefSeq" id="WP_069907997.1">
    <property type="nucleotide sequence ID" value="NZ_LAJE02000051.1"/>
</dbReference>
<organism evidence="1 2">
    <name type="scientific">Devosia insulae DS-56</name>
    <dbReference type="NCBI Taxonomy" id="1116389"/>
    <lineage>
        <taxon>Bacteria</taxon>
        <taxon>Pseudomonadati</taxon>
        <taxon>Pseudomonadota</taxon>
        <taxon>Alphaproteobacteria</taxon>
        <taxon>Hyphomicrobiales</taxon>
        <taxon>Devosiaceae</taxon>
        <taxon>Devosia</taxon>
    </lineage>
</organism>
<dbReference type="AlphaFoldDB" id="A0A1E5XW89"/>